<name>A0A9W4E393_9ACTN</name>
<feature type="domain" description="HTH marR-type" evidence="2">
    <location>
        <begin position="40"/>
        <end position="173"/>
    </location>
</feature>
<evidence type="ECO:0000313" key="4">
    <source>
        <dbReference type="Proteomes" id="UP001152519"/>
    </source>
</evidence>
<dbReference type="Pfam" id="PF12802">
    <property type="entry name" value="MarR_2"/>
    <property type="match status" value="1"/>
</dbReference>
<dbReference type="Gene3D" id="1.10.287.100">
    <property type="match status" value="1"/>
</dbReference>
<proteinExistence type="predicted"/>
<dbReference type="GO" id="GO:0003700">
    <property type="term" value="F:DNA-binding transcription factor activity"/>
    <property type="evidence" value="ECO:0007669"/>
    <property type="project" value="InterPro"/>
</dbReference>
<dbReference type="InterPro" id="IPR052526">
    <property type="entry name" value="HTH-type_Bedaq_tolerance"/>
</dbReference>
<dbReference type="InterPro" id="IPR000835">
    <property type="entry name" value="HTH_MarR-typ"/>
</dbReference>
<gene>
    <name evidence="3" type="ORF">SCOCK_70014</name>
</gene>
<feature type="compositionally biased region" description="Basic and acidic residues" evidence="1">
    <location>
        <begin position="12"/>
        <end position="22"/>
    </location>
</feature>
<dbReference type="PROSITE" id="PS50995">
    <property type="entry name" value="HTH_MARR_2"/>
    <property type="match status" value="1"/>
</dbReference>
<dbReference type="EMBL" id="CAJSLV010000103">
    <property type="protein sequence ID" value="CAG6398330.1"/>
    <property type="molecule type" value="Genomic_DNA"/>
</dbReference>
<keyword evidence="4" id="KW-1185">Reference proteome</keyword>
<dbReference type="InterPro" id="IPR036390">
    <property type="entry name" value="WH_DNA-bd_sf"/>
</dbReference>
<dbReference type="AlphaFoldDB" id="A0A9W4E393"/>
<dbReference type="Proteomes" id="UP001152519">
    <property type="component" value="Unassembled WGS sequence"/>
</dbReference>
<dbReference type="SMART" id="SM00347">
    <property type="entry name" value="HTH_MARR"/>
    <property type="match status" value="1"/>
</dbReference>
<comment type="caution">
    <text evidence="3">The sequence shown here is derived from an EMBL/GenBank/DDBJ whole genome shotgun (WGS) entry which is preliminary data.</text>
</comment>
<evidence type="ECO:0000256" key="1">
    <source>
        <dbReference type="SAM" id="MobiDB-lite"/>
    </source>
</evidence>
<evidence type="ECO:0000259" key="2">
    <source>
        <dbReference type="PROSITE" id="PS50995"/>
    </source>
</evidence>
<protein>
    <submittedName>
        <fullName evidence="3">Transcriptional regulator, MarR family</fullName>
    </submittedName>
</protein>
<dbReference type="InterPro" id="IPR036388">
    <property type="entry name" value="WH-like_DNA-bd_sf"/>
</dbReference>
<dbReference type="PANTHER" id="PTHR39515">
    <property type="entry name" value="CONSERVED PROTEIN"/>
    <property type="match status" value="1"/>
</dbReference>
<dbReference type="PANTHER" id="PTHR39515:SF2">
    <property type="entry name" value="HTH-TYPE TRANSCRIPTIONAL REGULATOR RV0880"/>
    <property type="match status" value="1"/>
</dbReference>
<reference evidence="3" key="1">
    <citation type="submission" date="2021-05" db="EMBL/GenBank/DDBJ databases">
        <authorList>
            <person name="Arsene-Ploetze F."/>
        </authorList>
    </citation>
    <scope>NUCLEOTIDE SEQUENCE</scope>
    <source>
        <strain evidence="3">DSM 42138</strain>
    </source>
</reference>
<feature type="region of interest" description="Disordered" evidence="1">
    <location>
        <begin position="1"/>
        <end position="41"/>
    </location>
</feature>
<dbReference type="Gene3D" id="1.10.10.10">
    <property type="entry name" value="Winged helix-like DNA-binding domain superfamily/Winged helix DNA-binding domain"/>
    <property type="match status" value="1"/>
</dbReference>
<evidence type="ECO:0000313" key="3">
    <source>
        <dbReference type="EMBL" id="CAG6398330.1"/>
    </source>
</evidence>
<dbReference type="SUPFAM" id="SSF46785">
    <property type="entry name" value="Winged helix' DNA-binding domain"/>
    <property type="match status" value="1"/>
</dbReference>
<accession>A0A9W4E393</accession>
<sequence>MLKIMTASSKDPAPEDPPRAEAADPAEAVEPAAPPADGSPARIAADLRAALGPLVRRLRQFRPDGELTLSQTSALVRLDREGPATGSELAAGEGVRPQSMAAILAVLHERGLVVRESDPADGRRIVMSLSAAGREGLRGARREKSRRLTRAITEELTPEEQATLAAALPLLERITRRV</sequence>
<organism evidence="3 4">
    <name type="scientific">Actinacidiphila cocklensis</name>
    <dbReference type="NCBI Taxonomy" id="887465"/>
    <lineage>
        <taxon>Bacteria</taxon>
        <taxon>Bacillati</taxon>
        <taxon>Actinomycetota</taxon>
        <taxon>Actinomycetes</taxon>
        <taxon>Kitasatosporales</taxon>
        <taxon>Streptomycetaceae</taxon>
        <taxon>Actinacidiphila</taxon>
    </lineage>
</organism>